<protein>
    <recommendedName>
        <fullName evidence="1">Calcineurin-like phosphoesterase domain-containing protein</fullName>
    </recommendedName>
</protein>
<sequence length="263" mass="30632">YCDSDPHGERYFRQSLEKLSEAVACFQREQPDFVVQLGDFIDREFVSFAPVAEIWNRLDMPAYHVLGNHDFLVKPEEKTKILPLLNLERGYYDFSYASWRFIVLDGNDLSFYAPPESSERYAQAKQLFTRIESEHRPNAQTWNGGISHQQLEWLQQKLEHAFARGEEVIVFCHFPVLPLDIHTLWNDRDVIALLERYPAVKAYINGHNHAGNYIEQQGIHYLNIHGMAETEESNAFAIVEIYSDHLRVIGTGREPTRILPINR</sequence>
<dbReference type="InterPro" id="IPR029052">
    <property type="entry name" value="Metallo-depent_PP-like"/>
</dbReference>
<evidence type="ECO:0000259" key="1">
    <source>
        <dbReference type="Pfam" id="PF00149"/>
    </source>
</evidence>
<comment type="caution">
    <text evidence="2">The sequence shown here is derived from an EMBL/GenBank/DDBJ whole genome shotgun (WGS) entry which is preliminary data.</text>
</comment>
<dbReference type="EMBL" id="PDSK01000097">
    <property type="protein sequence ID" value="PIE33497.1"/>
    <property type="molecule type" value="Genomic_DNA"/>
</dbReference>
<dbReference type="GO" id="GO:0047631">
    <property type="term" value="F:ADP-ribose diphosphatase activity"/>
    <property type="evidence" value="ECO:0007669"/>
    <property type="project" value="TreeGrafter"/>
</dbReference>
<dbReference type="InterPro" id="IPR004843">
    <property type="entry name" value="Calcineurin-like_PHP"/>
</dbReference>
<dbReference type="Pfam" id="PF00149">
    <property type="entry name" value="Metallophos"/>
    <property type="match status" value="1"/>
</dbReference>
<accession>A0A2G6KCV9</accession>
<proteinExistence type="predicted"/>
<dbReference type="AlphaFoldDB" id="A0A2G6KCV9"/>
<dbReference type="Proteomes" id="UP000230821">
    <property type="component" value="Unassembled WGS sequence"/>
</dbReference>
<dbReference type="PANTHER" id="PTHR16509">
    <property type="match status" value="1"/>
</dbReference>
<feature type="non-terminal residue" evidence="2">
    <location>
        <position position="1"/>
    </location>
</feature>
<dbReference type="GO" id="GO:0008663">
    <property type="term" value="F:2',3'-cyclic-nucleotide 2'-phosphodiesterase activity"/>
    <property type="evidence" value="ECO:0007669"/>
    <property type="project" value="TreeGrafter"/>
</dbReference>
<feature type="domain" description="Calcineurin-like phosphoesterase" evidence="1">
    <location>
        <begin position="4"/>
        <end position="210"/>
    </location>
</feature>
<dbReference type="GO" id="GO:0047734">
    <property type="term" value="F:CDP-glycerol diphosphatase activity"/>
    <property type="evidence" value="ECO:0007669"/>
    <property type="project" value="TreeGrafter"/>
</dbReference>
<evidence type="ECO:0000313" key="2">
    <source>
        <dbReference type="EMBL" id="PIE33497.1"/>
    </source>
</evidence>
<dbReference type="SUPFAM" id="SSF56300">
    <property type="entry name" value="Metallo-dependent phosphatases"/>
    <property type="match status" value="1"/>
</dbReference>
<organism evidence="2 3">
    <name type="scientific">candidate division KSB3 bacterium</name>
    <dbReference type="NCBI Taxonomy" id="2044937"/>
    <lineage>
        <taxon>Bacteria</taxon>
        <taxon>candidate division KSB3</taxon>
    </lineage>
</organism>
<reference evidence="2 3" key="1">
    <citation type="submission" date="2017-10" db="EMBL/GenBank/DDBJ databases">
        <title>Novel microbial diversity and functional potential in the marine mammal oral microbiome.</title>
        <authorList>
            <person name="Dudek N.K."/>
            <person name="Sun C.L."/>
            <person name="Burstein D."/>
            <person name="Kantor R.S."/>
            <person name="Aliaga Goltsman D.S."/>
            <person name="Bik E.M."/>
            <person name="Thomas B.C."/>
            <person name="Banfield J.F."/>
            <person name="Relman D.A."/>
        </authorList>
    </citation>
    <scope>NUCLEOTIDE SEQUENCE [LARGE SCALE GENOMIC DNA]</scope>
    <source>
        <strain evidence="2">DOLJORAL78_47_16</strain>
    </source>
</reference>
<dbReference type="Gene3D" id="3.60.21.10">
    <property type="match status" value="1"/>
</dbReference>
<dbReference type="PANTHER" id="PTHR16509:SF1">
    <property type="entry name" value="MANGANESE-DEPENDENT ADP-RIBOSE_CDP-ALCOHOL DIPHOSPHATASE"/>
    <property type="match status" value="1"/>
</dbReference>
<gene>
    <name evidence="2" type="ORF">CSA56_11260</name>
</gene>
<dbReference type="GO" id="GO:0030145">
    <property type="term" value="F:manganese ion binding"/>
    <property type="evidence" value="ECO:0007669"/>
    <property type="project" value="TreeGrafter"/>
</dbReference>
<name>A0A2G6KCV9_9BACT</name>
<evidence type="ECO:0000313" key="3">
    <source>
        <dbReference type="Proteomes" id="UP000230821"/>
    </source>
</evidence>